<organism evidence="1 2">
    <name type="scientific">Tieghemostelium lacteum</name>
    <name type="common">Slime mold</name>
    <name type="synonym">Dictyostelium lacteum</name>
    <dbReference type="NCBI Taxonomy" id="361077"/>
    <lineage>
        <taxon>Eukaryota</taxon>
        <taxon>Amoebozoa</taxon>
        <taxon>Evosea</taxon>
        <taxon>Eumycetozoa</taxon>
        <taxon>Dictyostelia</taxon>
        <taxon>Dictyosteliales</taxon>
        <taxon>Raperosteliaceae</taxon>
        <taxon>Tieghemostelium</taxon>
    </lineage>
</organism>
<name>A0A151ZHE7_TIELA</name>
<proteinExistence type="predicted"/>
<accession>A0A151ZHE7</accession>
<protein>
    <submittedName>
        <fullName evidence="1">Uncharacterized protein</fullName>
    </submittedName>
</protein>
<keyword evidence="2" id="KW-1185">Reference proteome</keyword>
<sequence>MKSKEILYIEFYRRVYFFHLTLESCMFCGRYDQYECYCSNQERSVTQWLNTYNIKELWFIFDIFNEWCQCNKQQRRELIDRYNIDYPGFREDMIRFVDEENFDNIEENEVQDKDSQIDIILIPDIILTLFRNYILQNPLNYQYYYGWFDSDNNVQRLFSYWVMCQTKDGSDKVFSRIPKDWELFEQLQIYGCNEFSVQTNTFSKVLEELINSHQEEAIDFVLKYTPADAIFSIPLTLKIKYKLKNSIFQNLCSETTLQNSSFDDYKELTLYLFKRFEFNFYKNLELVDNISNRFKTEFIKFLSEYITSTLTSFESFEFNNTMDVHIILYLNQRFSINPMSLIDSKHLNRFILSAIQTKPNFYFLLLVEFLDGNTITSEFSEIINLFTKSNDPTCYCRYLLFTKISKEFAFTKIETDIFIEIMKCKFNIFSVAIFLQYFDVNNNQFQTFFPKFEMVDYIQYMRKDISLIQNLFTQMLGQDRTISVMLYCEMCKICVPSRDTEELQFLKDNVQILKEVLRCQPGITDMVSTIFCNSQLCKILFSTETQSGNEIGTFLAQKVFYNHSKTWNPEYLLFLGKFHNMDKTKMRLILLCEIPLALDLLYSVGDDGISYIINNSFQKVYIEFLDSLFSKYAEDGSGPPPDLPKTYYQYAELLLRSSLDFLKRPVIFSNDLYSGLFLNNADLAYKFEKFISLYPFCYKSKLFMEWYNSIPILIKSSFKQTYITYKLDSILQRDFSDKMDLDTKNWVFSNYIYQKILTFSFLDKTLHSIHKFNLSKVSKLFLVISKRILSYYSKIGLNLKNEFGITQSLLWSLGKNYSQSQSIYNLAQSIYPIEKWEDFIENLDKLDLSKMSTQYCGPLLKIPLNVKTIKILYTPLPYLLSLAENCPNLEVISLYIRFDVDGISDYLKNFYKSLSLLHHPKLKNIEIKMSLQSDKNLQFEDTIRELKSQPFNVQRLPCISVSVGISNWIFSGIDCIEVSMTAISRLSYVESHLDKCITTASLENTSDLRLKIPDATQVFQTIDYLQNQVTFTKPLERLSLHIENIISPNEIFPEEQLQQIFDKLDSLKLPIKELYLFYAVNINYKIPMNFHQMDTWSQISLHKYKTNNYYHFIRE</sequence>
<dbReference type="EMBL" id="LODT01000028">
    <property type="protein sequence ID" value="KYQ93300.1"/>
    <property type="molecule type" value="Genomic_DNA"/>
</dbReference>
<dbReference type="InParanoid" id="A0A151ZHE7"/>
<gene>
    <name evidence="1" type="ORF">DLAC_05964</name>
</gene>
<comment type="caution">
    <text evidence="1">The sequence shown here is derived from an EMBL/GenBank/DDBJ whole genome shotgun (WGS) entry which is preliminary data.</text>
</comment>
<evidence type="ECO:0000313" key="2">
    <source>
        <dbReference type="Proteomes" id="UP000076078"/>
    </source>
</evidence>
<dbReference type="AlphaFoldDB" id="A0A151ZHE7"/>
<evidence type="ECO:0000313" key="1">
    <source>
        <dbReference type="EMBL" id="KYQ93300.1"/>
    </source>
</evidence>
<dbReference type="Proteomes" id="UP000076078">
    <property type="component" value="Unassembled WGS sequence"/>
</dbReference>
<reference evidence="1 2" key="1">
    <citation type="submission" date="2015-12" db="EMBL/GenBank/DDBJ databases">
        <title>Dictyostelia acquired genes for synthesis and detection of signals that induce cell-type specialization by lateral gene transfer from prokaryotes.</title>
        <authorList>
            <person name="Gloeckner G."/>
            <person name="Schaap P."/>
        </authorList>
    </citation>
    <scope>NUCLEOTIDE SEQUENCE [LARGE SCALE GENOMIC DNA]</scope>
    <source>
        <strain evidence="1 2">TK</strain>
    </source>
</reference>